<reference evidence="2 3" key="1">
    <citation type="submission" date="2021-07" db="EMBL/GenBank/DDBJ databases">
        <authorList>
            <person name="Imarazene B."/>
            <person name="Zahm M."/>
            <person name="Klopp C."/>
            <person name="Cabau C."/>
            <person name="Beille S."/>
            <person name="Jouanno E."/>
            <person name="Castinel A."/>
            <person name="Lluch J."/>
            <person name="Gil L."/>
            <person name="Kuchtly C."/>
            <person name="Lopez Roques C."/>
            <person name="Donnadieu C."/>
            <person name="Parrinello H."/>
            <person name="Journot L."/>
            <person name="Du K."/>
            <person name="Schartl M."/>
            <person name="Retaux S."/>
            <person name="Guiguen Y."/>
        </authorList>
    </citation>
    <scope>NUCLEOTIDE SEQUENCE [LARGE SCALE GENOMIC DNA]</scope>
    <source>
        <strain evidence="2">Pach_M1</strain>
        <tissue evidence="2">Testis</tissue>
    </source>
</reference>
<dbReference type="Pfam" id="PF15316">
    <property type="entry name" value="MDFI"/>
    <property type="match status" value="1"/>
</dbReference>
<comment type="similarity">
    <text evidence="1">Belongs to the MDFI family.</text>
</comment>
<dbReference type="PANTHER" id="PTHR15304">
    <property type="entry name" value="MYOD FAMILY INHIBITOR"/>
    <property type="match status" value="1"/>
</dbReference>
<organism evidence="2 3">
    <name type="scientific">Astyanax mexicanus</name>
    <name type="common">Blind cave fish</name>
    <name type="synonym">Astyanax fasciatus mexicanus</name>
    <dbReference type="NCBI Taxonomy" id="7994"/>
    <lineage>
        <taxon>Eukaryota</taxon>
        <taxon>Metazoa</taxon>
        <taxon>Chordata</taxon>
        <taxon>Craniata</taxon>
        <taxon>Vertebrata</taxon>
        <taxon>Euteleostomi</taxon>
        <taxon>Actinopterygii</taxon>
        <taxon>Neopterygii</taxon>
        <taxon>Teleostei</taxon>
        <taxon>Ostariophysi</taxon>
        <taxon>Characiformes</taxon>
        <taxon>Characoidei</taxon>
        <taxon>Acestrorhamphidae</taxon>
        <taxon>Acestrorhamphinae</taxon>
        <taxon>Astyanax</taxon>
    </lineage>
</organism>
<comment type="caution">
    <text evidence="2">The sequence shown here is derived from an EMBL/GenBank/DDBJ whole genome shotgun (WGS) entry which is preliminary data.</text>
</comment>
<dbReference type="EMBL" id="JAICCE010000005">
    <property type="protein sequence ID" value="KAG9276872.1"/>
    <property type="molecule type" value="Genomic_DNA"/>
</dbReference>
<dbReference type="AlphaFoldDB" id="A0A8T2M4F3"/>
<sequence>MCVCVCVCVFVQMAGKKARRDEMQKLELISTEERVSLVGSDSPGQKVMDSAPERTLHRLSTISEHDSDNKADPGPAGPSFSLCSVDKYSIDSSSTSSLSDSQDTDDACAGIVLNCLFCRFYDLCVMLPETCERAVSHVCPAYQYLVAPLEPVQSSDWNCNCDFHCGLFDACQETSECLELAMELSEICYR</sequence>
<gene>
    <name evidence="2" type="primary">MDFIC2</name>
    <name evidence="2" type="ORF">AMEX_G6847</name>
</gene>
<protein>
    <submittedName>
        <fullName evidence="2">MyoD family inhibitor domain-containing protein-like</fullName>
    </submittedName>
</protein>
<dbReference type="OrthoDB" id="8767764at2759"/>
<name>A0A8T2M4F3_ASTMX</name>
<dbReference type="Proteomes" id="UP000752171">
    <property type="component" value="Unassembled WGS sequence"/>
</dbReference>
<dbReference type="PANTHER" id="PTHR15304:SF2">
    <property type="entry name" value="MYOD FAMILY INHIBITOR DOMAIN-CONTAINING PROTEIN 2"/>
    <property type="match status" value="1"/>
</dbReference>
<dbReference type="InterPro" id="IPR026134">
    <property type="entry name" value="MDFI/MDFIC"/>
</dbReference>
<accession>A0A8T2M4F3</accession>
<evidence type="ECO:0000256" key="1">
    <source>
        <dbReference type="ARBA" id="ARBA00025778"/>
    </source>
</evidence>
<proteinExistence type="inferred from homology"/>
<evidence type="ECO:0000313" key="3">
    <source>
        <dbReference type="Proteomes" id="UP000752171"/>
    </source>
</evidence>
<dbReference type="GO" id="GO:0010468">
    <property type="term" value="P:regulation of gene expression"/>
    <property type="evidence" value="ECO:0007669"/>
    <property type="project" value="UniProtKB-ARBA"/>
</dbReference>
<evidence type="ECO:0000313" key="2">
    <source>
        <dbReference type="EMBL" id="KAG9276872.1"/>
    </source>
</evidence>